<evidence type="ECO:0000313" key="1">
    <source>
        <dbReference type="EMBL" id="MCA5006189.1"/>
    </source>
</evidence>
<comment type="caution">
    <text evidence="1">The sequence shown here is derived from an EMBL/GenBank/DDBJ whole genome shotgun (WGS) entry which is preliminary data.</text>
</comment>
<evidence type="ECO:0000313" key="2">
    <source>
        <dbReference type="Proteomes" id="UP001165302"/>
    </source>
</evidence>
<organism evidence="1 2">
    <name type="scientific">Sphingobacterium bovistauri</name>
    <dbReference type="NCBI Taxonomy" id="2781959"/>
    <lineage>
        <taxon>Bacteria</taxon>
        <taxon>Pseudomonadati</taxon>
        <taxon>Bacteroidota</taxon>
        <taxon>Sphingobacteriia</taxon>
        <taxon>Sphingobacteriales</taxon>
        <taxon>Sphingobacteriaceae</taxon>
        <taxon>Sphingobacterium</taxon>
    </lineage>
</organism>
<dbReference type="RefSeq" id="WP_225554551.1">
    <property type="nucleotide sequence ID" value="NZ_JADEYP010000028.1"/>
</dbReference>
<reference evidence="1" key="1">
    <citation type="submission" date="2020-10" db="EMBL/GenBank/DDBJ databases">
        <authorList>
            <person name="Lu T."/>
            <person name="Wang Q."/>
            <person name="Han X."/>
        </authorList>
    </citation>
    <scope>NUCLEOTIDE SEQUENCE</scope>
    <source>
        <strain evidence="1">WQ 366</strain>
    </source>
</reference>
<dbReference type="Gene3D" id="3.40.50.20">
    <property type="match status" value="1"/>
</dbReference>
<keyword evidence="2" id="KW-1185">Reference proteome</keyword>
<gene>
    <name evidence="1" type="ORF">IPZ78_13625</name>
</gene>
<dbReference type="Proteomes" id="UP001165302">
    <property type="component" value="Unassembled WGS sequence"/>
</dbReference>
<protein>
    <recommendedName>
        <fullName evidence="3">SDR family NAD(P)-dependent oxidoreductase</fullName>
    </recommendedName>
</protein>
<dbReference type="EMBL" id="JADEYP010000028">
    <property type="protein sequence ID" value="MCA5006189.1"/>
    <property type="molecule type" value="Genomic_DNA"/>
</dbReference>
<accession>A0ABS7ZB83</accession>
<evidence type="ECO:0008006" key="3">
    <source>
        <dbReference type="Google" id="ProtNLM"/>
    </source>
</evidence>
<sequence>MKRLLITSATHSLGLRVANMLEGKYEVVLSTSEDLPAFMQSNYLKIPKGINSTFAHEMLKSALDNNCQYILPLQLSEIETLAESLLLFEEYGIQVICPSKSQLEELEILANPIKDMSLSLLLDNMDLLNNRQAEVNVDGLGVLSDSGLDFLLVVAN</sequence>
<name>A0ABS7ZB83_9SPHI</name>
<proteinExistence type="predicted"/>